<dbReference type="CDD" id="cd06127">
    <property type="entry name" value="DEDDh"/>
    <property type="match status" value="1"/>
</dbReference>
<dbReference type="GO" id="GO:0005829">
    <property type="term" value="C:cytosol"/>
    <property type="evidence" value="ECO:0007669"/>
    <property type="project" value="TreeGrafter"/>
</dbReference>
<dbReference type="SUPFAM" id="SSF50249">
    <property type="entry name" value="Nucleic acid-binding proteins"/>
    <property type="match status" value="1"/>
</dbReference>
<dbReference type="EMBL" id="DVHK01000093">
    <property type="protein sequence ID" value="HIR67312.1"/>
    <property type="molecule type" value="Genomic_DNA"/>
</dbReference>
<dbReference type="Gene3D" id="1.20.5.140">
    <property type="match status" value="1"/>
</dbReference>
<dbReference type="InterPro" id="IPR013520">
    <property type="entry name" value="Ribonucl_H"/>
</dbReference>
<sequence>MTEFLKKIHTIPSFNTAIISGISLFRDSHSVKINLVTENAFSSDDENKARDIARAFVPEEFDCNLSISKLTPDEKMVAKTVMQAVGKCNKALACLLNEDDIAVEKTDDGFYFTISVIADTPVSESVVDNVVSVLKKTYCGNFTGRCVRSERKLDSIEIEEEKENIEYDIPVRTFQIRDFSFIEGDTVQKTAIYLADVNFESENVVICGTIEDMEERTYMRKSDGQERVYFSFTLNDTTAQLRITYFTRKSSIDKIRKLAVGDSIVCTGKTEIFRGAVRYTARHIDRGSTPEGFVPIKRASKPAPKYYTAVEPQPYSDFTQADFFTKNELPDCLKNNTFVVFDLETTGLNSSPSGGNMDRIIEIGAYKIIGGEIKESFSTFVNPGRKLSEEIIKLTGITQEMVEGAPTYEKVMPDFFKFCQGAYLVGHNAAGFDFKFVDYYCSQLGYHLERKIFDTIPLSQELLFLSNYKLNTVADHFGITFNHHRAVDDALVTAKIFIELIKIKKSLPKPM</sequence>
<comment type="caution">
    <text evidence="3">The sequence shown here is derived from an EMBL/GenBank/DDBJ whole genome shotgun (WGS) entry which is preliminary data.</text>
</comment>
<dbReference type="InterPro" id="IPR012337">
    <property type="entry name" value="RNaseH-like_sf"/>
</dbReference>
<accession>A0A9D1J9S5</accession>
<dbReference type="GO" id="GO:0045004">
    <property type="term" value="P:DNA replication proofreading"/>
    <property type="evidence" value="ECO:0007669"/>
    <property type="project" value="TreeGrafter"/>
</dbReference>
<evidence type="ECO:0000313" key="3">
    <source>
        <dbReference type="EMBL" id="HIR67312.1"/>
    </source>
</evidence>
<protein>
    <submittedName>
        <fullName evidence="3">Ribonuclease H-like domain-containing protein</fullName>
    </submittedName>
</protein>
<dbReference type="GO" id="GO:0003887">
    <property type="term" value="F:DNA-directed DNA polymerase activity"/>
    <property type="evidence" value="ECO:0007669"/>
    <property type="project" value="InterPro"/>
</dbReference>
<name>A0A9D1J9S5_9FIRM</name>
<keyword evidence="1" id="KW-0378">Hydrolase</keyword>
<dbReference type="Pfam" id="PF00929">
    <property type="entry name" value="RNase_T"/>
    <property type="match status" value="1"/>
</dbReference>
<gene>
    <name evidence="3" type="ORF">IAB94_04635</name>
</gene>
<dbReference type="NCBIfam" id="TIGR00573">
    <property type="entry name" value="dnaq"/>
    <property type="match status" value="1"/>
</dbReference>
<dbReference type="Proteomes" id="UP000823913">
    <property type="component" value="Unassembled WGS sequence"/>
</dbReference>
<reference evidence="3" key="1">
    <citation type="submission" date="2020-10" db="EMBL/GenBank/DDBJ databases">
        <authorList>
            <person name="Gilroy R."/>
        </authorList>
    </citation>
    <scope>NUCLEOTIDE SEQUENCE</scope>
    <source>
        <strain evidence="3">ChiW16-3235</strain>
    </source>
</reference>
<dbReference type="Gene3D" id="2.40.50.140">
    <property type="entry name" value="Nucleic acid-binding proteins"/>
    <property type="match status" value="1"/>
</dbReference>
<dbReference type="FunFam" id="3.30.420.10:FF:000045">
    <property type="entry name" value="3'-5' exonuclease DinG"/>
    <property type="match status" value="1"/>
</dbReference>
<feature type="domain" description="Exonuclease" evidence="2">
    <location>
        <begin position="337"/>
        <end position="506"/>
    </location>
</feature>
<dbReference type="SUPFAM" id="SSF53098">
    <property type="entry name" value="Ribonuclease H-like"/>
    <property type="match status" value="1"/>
</dbReference>
<evidence type="ECO:0000259" key="2">
    <source>
        <dbReference type="SMART" id="SM00479"/>
    </source>
</evidence>
<keyword evidence="1" id="KW-0269">Exonuclease</keyword>
<dbReference type="Gene3D" id="3.30.420.10">
    <property type="entry name" value="Ribonuclease H-like superfamily/Ribonuclease H"/>
    <property type="match status" value="1"/>
</dbReference>
<evidence type="ECO:0000313" key="4">
    <source>
        <dbReference type="Proteomes" id="UP000823913"/>
    </source>
</evidence>
<dbReference type="InterPro" id="IPR006054">
    <property type="entry name" value="DnaQ"/>
</dbReference>
<dbReference type="PANTHER" id="PTHR30231">
    <property type="entry name" value="DNA POLYMERASE III SUBUNIT EPSILON"/>
    <property type="match status" value="1"/>
</dbReference>
<dbReference type="AlphaFoldDB" id="A0A9D1J9S5"/>
<reference evidence="3" key="2">
    <citation type="journal article" date="2021" name="PeerJ">
        <title>Extensive microbial diversity within the chicken gut microbiome revealed by metagenomics and culture.</title>
        <authorList>
            <person name="Gilroy R."/>
            <person name="Ravi A."/>
            <person name="Getino M."/>
            <person name="Pursley I."/>
            <person name="Horton D.L."/>
            <person name="Alikhan N.F."/>
            <person name="Baker D."/>
            <person name="Gharbi K."/>
            <person name="Hall N."/>
            <person name="Watson M."/>
            <person name="Adriaenssens E.M."/>
            <person name="Foster-Nyarko E."/>
            <person name="Jarju S."/>
            <person name="Secka A."/>
            <person name="Antonio M."/>
            <person name="Oren A."/>
            <person name="Chaudhuri R.R."/>
            <person name="La Ragione R."/>
            <person name="Hildebrand F."/>
            <person name="Pallen M.J."/>
        </authorList>
    </citation>
    <scope>NUCLEOTIDE SEQUENCE</scope>
    <source>
        <strain evidence="3">ChiW16-3235</strain>
    </source>
</reference>
<dbReference type="PANTHER" id="PTHR30231:SF41">
    <property type="entry name" value="DNA POLYMERASE III SUBUNIT EPSILON"/>
    <property type="match status" value="1"/>
</dbReference>
<organism evidence="3 4">
    <name type="scientific">Candidatus Coproplasma avicola</name>
    <dbReference type="NCBI Taxonomy" id="2840744"/>
    <lineage>
        <taxon>Bacteria</taxon>
        <taxon>Bacillati</taxon>
        <taxon>Bacillota</taxon>
        <taxon>Clostridia</taxon>
        <taxon>Eubacteriales</taxon>
        <taxon>Candidatus Coproplasma</taxon>
    </lineage>
</organism>
<dbReference type="InterPro" id="IPR036397">
    <property type="entry name" value="RNaseH_sf"/>
</dbReference>
<keyword evidence="1" id="KW-0540">Nuclease</keyword>
<dbReference type="InterPro" id="IPR012340">
    <property type="entry name" value="NA-bd_OB-fold"/>
</dbReference>
<dbReference type="GO" id="GO:0008408">
    <property type="term" value="F:3'-5' exonuclease activity"/>
    <property type="evidence" value="ECO:0007669"/>
    <property type="project" value="TreeGrafter"/>
</dbReference>
<proteinExistence type="predicted"/>
<dbReference type="SMART" id="SM00479">
    <property type="entry name" value="EXOIII"/>
    <property type="match status" value="1"/>
</dbReference>
<dbReference type="GO" id="GO:0003677">
    <property type="term" value="F:DNA binding"/>
    <property type="evidence" value="ECO:0007669"/>
    <property type="project" value="InterPro"/>
</dbReference>
<evidence type="ECO:0000256" key="1">
    <source>
        <dbReference type="ARBA" id="ARBA00022839"/>
    </source>
</evidence>